<dbReference type="Gene3D" id="1.10.287.4300">
    <property type="entry name" value="Stage III sporulation protein AH-like"/>
    <property type="match status" value="1"/>
</dbReference>
<dbReference type="RefSeq" id="WP_079410363.1">
    <property type="nucleotide sequence ID" value="NZ_MZGW01000001.1"/>
</dbReference>
<feature type="transmembrane region" description="Helical" evidence="1">
    <location>
        <begin position="12"/>
        <end position="32"/>
    </location>
</feature>
<evidence type="ECO:0000313" key="3">
    <source>
        <dbReference type="Proteomes" id="UP000190140"/>
    </source>
</evidence>
<reference evidence="2 3" key="1">
    <citation type="submission" date="2017-03" db="EMBL/GenBank/DDBJ databases">
        <title>Genome sequence of Clostridium thermoalcaliphilum DSM 7309.</title>
        <authorList>
            <person name="Poehlein A."/>
            <person name="Daniel R."/>
        </authorList>
    </citation>
    <scope>NUCLEOTIDE SEQUENCE [LARGE SCALE GENOMIC DNA]</scope>
    <source>
        <strain evidence="2 3">DSM 7309</strain>
    </source>
</reference>
<proteinExistence type="predicted"/>
<gene>
    <name evidence="2" type="ORF">CLOTH_02250</name>
</gene>
<comment type="caution">
    <text evidence="2">The sequence shown here is derived from an EMBL/GenBank/DDBJ whole genome shotgun (WGS) entry which is preliminary data.</text>
</comment>
<dbReference type="STRING" id="29349.CLOTH_02250"/>
<protein>
    <submittedName>
        <fullName evidence="2">SpoIIIAH-like protein</fullName>
    </submittedName>
</protein>
<dbReference type="Pfam" id="PF12685">
    <property type="entry name" value="SpoIIIAH"/>
    <property type="match status" value="1"/>
</dbReference>
<organism evidence="2 3">
    <name type="scientific">Alkalithermobacter paradoxus</name>
    <dbReference type="NCBI Taxonomy" id="29349"/>
    <lineage>
        <taxon>Bacteria</taxon>
        <taxon>Bacillati</taxon>
        <taxon>Bacillota</taxon>
        <taxon>Clostridia</taxon>
        <taxon>Peptostreptococcales</taxon>
        <taxon>Tepidibacteraceae</taxon>
        <taxon>Alkalithermobacter</taxon>
    </lineage>
</organism>
<evidence type="ECO:0000313" key="2">
    <source>
        <dbReference type="EMBL" id="OPJ56943.1"/>
    </source>
</evidence>
<keyword evidence="3" id="KW-1185">Reference proteome</keyword>
<sequence>MKSIKNFLGGRNFVVFTLVMMLILVGTINYNLSKRSLLETSNELREYEKSMMENFKEDIAVVEEGEEIGEGVTTEDIQIVDSNKSEIEEKVAQTSANIAQELTSKENMEKTTYFVDMKLNRERQRGELMEELDRIISNPSSSEKGREEALNYKLELIKFREAEGNIENLLTTRGYDNPIVYLSENMANIVINKETLDTQDIAKISDIVMTETNLTLDKIRIMNSKR</sequence>
<evidence type="ECO:0000256" key="1">
    <source>
        <dbReference type="SAM" id="Phobius"/>
    </source>
</evidence>
<keyword evidence="1" id="KW-0812">Transmembrane</keyword>
<dbReference type="EMBL" id="MZGW01000001">
    <property type="protein sequence ID" value="OPJ56943.1"/>
    <property type="molecule type" value="Genomic_DNA"/>
</dbReference>
<dbReference type="OrthoDB" id="1707181at2"/>
<keyword evidence="1" id="KW-1133">Transmembrane helix</keyword>
<dbReference type="InterPro" id="IPR038503">
    <property type="entry name" value="SpoIIIAH_sf"/>
</dbReference>
<dbReference type="AlphaFoldDB" id="A0A1V4IAK6"/>
<dbReference type="InterPro" id="IPR024232">
    <property type="entry name" value="SpoIIIAH"/>
</dbReference>
<dbReference type="Proteomes" id="UP000190140">
    <property type="component" value="Unassembled WGS sequence"/>
</dbReference>
<keyword evidence="1" id="KW-0472">Membrane</keyword>
<name>A0A1V4IAK6_9FIRM</name>
<accession>A0A1V4IAK6</accession>